<evidence type="ECO:0000313" key="6">
    <source>
        <dbReference type="EMBL" id="NHM13537.1"/>
    </source>
</evidence>
<name>A0ABX0IFF8_9ACTN</name>
<sequence length="518" mass="55487">MPFAGAVRGAHVIALLKSLRNEVDHMAFDVEYDVVCIGGGGSGKSAAYTIATESDLSVCVLEKLENCGGSSIYAEGTCASESSEQAARPHPDYPGELPEGAHFPTHEEHVQRYIDYSHHRANVEVAKAFAYNSSETIDIYKGLGIEYTDVTIYAFDQPAELYTFHRPEGLGQHCQDVLERACVNAGVDIFTNTPAQELITEDGKIVGVVAQDADGNEMRIGAKAVVLATGGFGNNMEMVEKYSWIPNIHKTHYQSVPTQNTGDGVRMAEAVGAHLKDIGALMIIGCTDGRTLGSGINGAGYQPNLWVDTKGKRFCNEAVANSFADTGNTIAMRDDGIVFSVMDEDTVTRLESGTGSAVGLGDFIPIHKTMPTLRAEIEEALPDGAAFKADTIEGLAEAMGVDVETFKAVVEKYNEACDAGKDDEFMKPAKFLQPVRKAPFYATKQRPSILVSCGGIRINGNFQVTDKDYVAIPGLYAVGMEATGLFGDTYNLDVPGTANGFAHTSGRLAARHIISTLA</sequence>
<gene>
    <name evidence="6" type="ORF">GMI68_01910</name>
</gene>
<dbReference type="PANTHER" id="PTHR43400:SF10">
    <property type="entry name" value="3-OXOSTEROID 1-DEHYDROGENASE"/>
    <property type="match status" value="1"/>
</dbReference>
<evidence type="ECO:0000256" key="1">
    <source>
        <dbReference type="ARBA" id="ARBA00001974"/>
    </source>
</evidence>
<evidence type="ECO:0000256" key="4">
    <source>
        <dbReference type="ARBA" id="ARBA00023002"/>
    </source>
</evidence>
<evidence type="ECO:0000256" key="2">
    <source>
        <dbReference type="ARBA" id="ARBA00022630"/>
    </source>
</evidence>
<dbReference type="SUPFAM" id="SSF56425">
    <property type="entry name" value="Succinate dehydrogenase/fumarate reductase flavoprotein, catalytic domain"/>
    <property type="match status" value="1"/>
</dbReference>
<comment type="caution">
    <text evidence="6">The sequence shown here is derived from an EMBL/GenBank/DDBJ whole genome shotgun (WGS) entry which is preliminary data.</text>
</comment>
<dbReference type="EMBL" id="WPCR01000002">
    <property type="protein sequence ID" value="NHM13537.1"/>
    <property type="molecule type" value="Genomic_DNA"/>
</dbReference>
<protein>
    <submittedName>
        <fullName evidence="6">FAD-dependent oxidoreductase</fullName>
    </submittedName>
</protein>
<keyword evidence="3" id="KW-0274">FAD</keyword>
<feature type="domain" description="FAD-dependent oxidoreductase 2 FAD-binding" evidence="5">
    <location>
        <begin position="33"/>
        <end position="491"/>
    </location>
</feature>
<keyword evidence="7" id="KW-1185">Reference proteome</keyword>
<dbReference type="InterPro" id="IPR036188">
    <property type="entry name" value="FAD/NAD-bd_sf"/>
</dbReference>
<evidence type="ECO:0000256" key="3">
    <source>
        <dbReference type="ARBA" id="ARBA00022827"/>
    </source>
</evidence>
<dbReference type="Pfam" id="PF00890">
    <property type="entry name" value="FAD_binding_2"/>
    <property type="match status" value="1"/>
</dbReference>
<comment type="cofactor">
    <cofactor evidence="1">
        <name>FAD</name>
        <dbReference type="ChEBI" id="CHEBI:57692"/>
    </cofactor>
</comment>
<keyword evidence="4" id="KW-0560">Oxidoreductase</keyword>
<proteinExistence type="predicted"/>
<dbReference type="InterPro" id="IPR027477">
    <property type="entry name" value="Succ_DH/fumarate_Rdtase_cat_sf"/>
</dbReference>
<dbReference type="InterPro" id="IPR050315">
    <property type="entry name" value="FAD-oxidoreductase_2"/>
</dbReference>
<evidence type="ECO:0000259" key="5">
    <source>
        <dbReference type="Pfam" id="PF00890"/>
    </source>
</evidence>
<accession>A0ABX0IFF8</accession>
<dbReference type="Gene3D" id="3.50.50.60">
    <property type="entry name" value="FAD/NAD(P)-binding domain"/>
    <property type="match status" value="2"/>
</dbReference>
<evidence type="ECO:0000313" key="7">
    <source>
        <dbReference type="Proteomes" id="UP000636394"/>
    </source>
</evidence>
<dbReference type="SUPFAM" id="SSF51905">
    <property type="entry name" value="FAD/NAD(P)-binding domain"/>
    <property type="match status" value="1"/>
</dbReference>
<keyword evidence="2" id="KW-0285">Flavoprotein</keyword>
<reference evidence="6 7" key="1">
    <citation type="submission" date="2019-11" db="EMBL/GenBank/DDBJ databases">
        <title>Eggerthellaceae novel genus isolated from the rectal contents of marmort.</title>
        <authorList>
            <person name="Zhang G."/>
        </authorList>
    </citation>
    <scope>NUCLEOTIDE SEQUENCE [LARGE SCALE GENOMIC DNA]</scope>
    <source>
        <strain evidence="7">zg-886</strain>
    </source>
</reference>
<dbReference type="PANTHER" id="PTHR43400">
    <property type="entry name" value="FUMARATE REDUCTASE"/>
    <property type="match status" value="1"/>
</dbReference>
<organism evidence="6 7">
    <name type="scientific">Xiamenia xianingshaonis</name>
    <dbReference type="NCBI Taxonomy" id="2682776"/>
    <lineage>
        <taxon>Bacteria</taxon>
        <taxon>Bacillati</taxon>
        <taxon>Actinomycetota</taxon>
        <taxon>Coriobacteriia</taxon>
        <taxon>Eggerthellales</taxon>
        <taxon>Eggerthellaceae</taxon>
        <taxon>Xiamenia</taxon>
    </lineage>
</organism>
<dbReference type="Proteomes" id="UP000636394">
    <property type="component" value="Unassembled WGS sequence"/>
</dbReference>
<dbReference type="InterPro" id="IPR003953">
    <property type="entry name" value="FAD-dep_OxRdtase_2_FAD-bd"/>
</dbReference>
<dbReference type="Gene3D" id="3.90.700.10">
    <property type="entry name" value="Succinate dehydrogenase/fumarate reductase flavoprotein, catalytic domain"/>
    <property type="match status" value="1"/>
</dbReference>